<protein>
    <submittedName>
        <fullName evidence="1">Uncharacterized protein</fullName>
    </submittedName>
</protein>
<dbReference type="Proteomes" id="UP000709295">
    <property type="component" value="Unassembled WGS sequence"/>
</dbReference>
<gene>
    <name evidence="1" type="ORF">JG688_00015576</name>
</gene>
<dbReference type="EMBL" id="JAENGY010001716">
    <property type="protein sequence ID" value="KAG6947390.1"/>
    <property type="molecule type" value="Genomic_DNA"/>
</dbReference>
<name>A0A8J5I5B1_9STRA</name>
<evidence type="ECO:0000313" key="1">
    <source>
        <dbReference type="EMBL" id="KAG6947390.1"/>
    </source>
</evidence>
<sequence>MNGQQALTAIIAQRADAFSIMGTSRVSKTVAEKVEVIAWNETHGDGIPTRALKHFRDERGWIVSGSQIRQWWKKRKQLRQTGTTMRRVAGGGQNPGFVGSRRIRAKLPGCARRVHNRRNGLVSVPGS</sequence>
<proteinExistence type="predicted"/>
<organism evidence="1 2">
    <name type="scientific">Phytophthora aleatoria</name>
    <dbReference type="NCBI Taxonomy" id="2496075"/>
    <lineage>
        <taxon>Eukaryota</taxon>
        <taxon>Sar</taxon>
        <taxon>Stramenopiles</taxon>
        <taxon>Oomycota</taxon>
        <taxon>Peronosporomycetes</taxon>
        <taxon>Peronosporales</taxon>
        <taxon>Peronosporaceae</taxon>
        <taxon>Phytophthora</taxon>
    </lineage>
</organism>
<reference evidence="1" key="1">
    <citation type="submission" date="2021-01" db="EMBL/GenBank/DDBJ databases">
        <title>Phytophthora aleatoria, a newly-described species from Pinus radiata is distinct from Phytophthora cactorum isolates based on comparative genomics.</title>
        <authorList>
            <person name="Mcdougal R."/>
            <person name="Panda P."/>
            <person name="Williams N."/>
            <person name="Studholme D.J."/>
        </authorList>
    </citation>
    <scope>NUCLEOTIDE SEQUENCE</scope>
    <source>
        <strain evidence="1">NZFS 4037</strain>
    </source>
</reference>
<dbReference type="AlphaFoldDB" id="A0A8J5I5B1"/>
<evidence type="ECO:0000313" key="2">
    <source>
        <dbReference type="Proteomes" id="UP000709295"/>
    </source>
</evidence>
<keyword evidence="2" id="KW-1185">Reference proteome</keyword>
<accession>A0A8J5I5B1</accession>
<comment type="caution">
    <text evidence="1">The sequence shown here is derived from an EMBL/GenBank/DDBJ whole genome shotgun (WGS) entry which is preliminary data.</text>
</comment>